<evidence type="ECO:0000256" key="9">
    <source>
        <dbReference type="SAM" id="SignalP"/>
    </source>
</evidence>
<dbReference type="Pfam" id="PF13927">
    <property type="entry name" value="Ig_3"/>
    <property type="match status" value="1"/>
</dbReference>
<dbReference type="PANTHER" id="PTHR12231:SF220">
    <property type="entry name" value="LACHESIN"/>
    <property type="match status" value="1"/>
</dbReference>
<accession>A0A9P0A4G0</accession>
<evidence type="ECO:0000256" key="5">
    <source>
        <dbReference type="ARBA" id="ARBA00023136"/>
    </source>
</evidence>
<dbReference type="SUPFAM" id="SSF48726">
    <property type="entry name" value="Immunoglobulin"/>
    <property type="match status" value="3"/>
</dbReference>
<evidence type="ECO:0000256" key="7">
    <source>
        <dbReference type="ARBA" id="ARBA00023180"/>
    </source>
</evidence>
<feature type="domain" description="Ig-like" evidence="10">
    <location>
        <begin position="26"/>
        <end position="125"/>
    </location>
</feature>
<dbReference type="InterPro" id="IPR007110">
    <property type="entry name" value="Ig-like_dom"/>
</dbReference>
<evidence type="ECO:0000256" key="8">
    <source>
        <dbReference type="ARBA" id="ARBA00023319"/>
    </source>
</evidence>
<name>A0A9P0A4G0_BEMTA</name>
<evidence type="ECO:0000256" key="1">
    <source>
        <dbReference type="ARBA" id="ARBA00004236"/>
    </source>
</evidence>
<feature type="domain" description="Ig-like" evidence="10">
    <location>
        <begin position="226"/>
        <end position="318"/>
    </location>
</feature>
<gene>
    <name evidence="11" type="ORF">BEMITA_LOCUS3156</name>
</gene>
<organism evidence="11 12">
    <name type="scientific">Bemisia tabaci</name>
    <name type="common">Sweetpotato whitefly</name>
    <name type="synonym">Aleurodes tabaci</name>
    <dbReference type="NCBI Taxonomy" id="7038"/>
    <lineage>
        <taxon>Eukaryota</taxon>
        <taxon>Metazoa</taxon>
        <taxon>Ecdysozoa</taxon>
        <taxon>Arthropoda</taxon>
        <taxon>Hexapoda</taxon>
        <taxon>Insecta</taxon>
        <taxon>Pterygota</taxon>
        <taxon>Neoptera</taxon>
        <taxon>Paraneoptera</taxon>
        <taxon>Hemiptera</taxon>
        <taxon>Sternorrhyncha</taxon>
        <taxon>Aleyrodoidea</taxon>
        <taxon>Aleyrodidae</taxon>
        <taxon>Aleyrodinae</taxon>
        <taxon>Bemisia</taxon>
    </lineage>
</organism>
<dbReference type="GO" id="GO:0005886">
    <property type="term" value="C:plasma membrane"/>
    <property type="evidence" value="ECO:0007669"/>
    <property type="project" value="UniProtKB-SubCell"/>
</dbReference>
<evidence type="ECO:0000256" key="2">
    <source>
        <dbReference type="ARBA" id="ARBA00022475"/>
    </source>
</evidence>
<dbReference type="CDD" id="cd00096">
    <property type="entry name" value="Ig"/>
    <property type="match status" value="1"/>
</dbReference>
<dbReference type="OrthoDB" id="10010359at2759"/>
<dbReference type="PANTHER" id="PTHR12231">
    <property type="entry name" value="CTX-RELATED TYPE I TRANSMEMBRANE PROTEIN"/>
    <property type="match status" value="1"/>
</dbReference>
<dbReference type="PROSITE" id="PS50835">
    <property type="entry name" value="IG_LIKE"/>
    <property type="match status" value="3"/>
</dbReference>
<dbReference type="Proteomes" id="UP001152759">
    <property type="component" value="Chromosome 10"/>
</dbReference>
<dbReference type="AlphaFoldDB" id="A0A9P0A4G0"/>
<keyword evidence="5" id="KW-0472">Membrane</keyword>
<dbReference type="InterPro" id="IPR013783">
    <property type="entry name" value="Ig-like_fold"/>
</dbReference>
<evidence type="ECO:0000313" key="12">
    <source>
        <dbReference type="Proteomes" id="UP001152759"/>
    </source>
</evidence>
<reference evidence="11" key="1">
    <citation type="submission" date="2021-12" db="EMBL/GenBank/DDBJ databases">
        <authorList>
            <person name="King R."/>
        </authorList>
    </citation>
    <scope>NUCLEOTIDE SEQUENCE</scope>
</reference>
<evidence type="ECO:0000313" key="11">
    <source>
        <dbReference type="EMBL" id="CAH0383737.1"/>
    </source>
</evidence>
<keyword evidence="4" id="KW-0677">Repeat</keyword>
<feature type="signal peptide" evidence="9">
    <location>
        <begin position="1"/>
        <end position="22"/>
    </location>
</feature>
<keyword evidence="6" id="KW-1015">Disulfide bond</keyword>
<evidence type="ECO:0000256" key="4">
    <source>
        <dbReference type="ARBA" id="ARBA00022737"/>
    </source>
</evidence>
<dbReference type="InterPro" id="IPR013106">
    <property type="entry name" value="Ig_V-set"/>
</dbReference>
<dbReference type="InterPro" id="IPR003598">
    <property type="entry name" value="Ig_sub2"/>
</dbReference>
<protein>
    <recommendedName>
        <fullName evidence="10">Ig-like domain-containing protein</fullName>
    </recommendedName>
</protein>
<comment type="subcellular location">
    <subcellularLocation>
        <location evidence="1">Cell membrane</location>
    </subcellularLocation>
</comment>
<dbReference type="FunFam" id="2.60.40.10:FF:000328">
    <property type="entry name" value="CLUMA_CG000981, isoform A"/>
    <property type="match status" value="1"/>
</dbReference>
<keyword evidence="3 9" id="KW-0732">Signal</keyword>
<evidence type="ECO:0000256" key="6">
    <source>
        <dbReference type="ARBA" id="ARBA00023157"/>
    </source>
</evidence>
<keyword evidence="12" id="KW-1185">Reference proteome</keyword>
<dbReference type="EMBL" id="OU963871">
    <property type="protein sequence ID" value="CAH0383737.1"/>
    <property type="molecule type" value="Genomic_DNA"/>
</dbReference>
<keyword evidence="2" id="KW-1003">Cell membrane</keyword>
<evidence type="ECO:0000256" key="3">
    <source>
        <dbReference type="ARBA" id="ARBA00022729"/>
    </source>
</evidence>
<dbReference type="SMART" id="SM00409">
    <property type="entry name" value="IG"/>
    <property type="match status" value="3"/>
</dbReference>
<evidence type="ECO:0000259" key="10">
    <source>
        <dbReference type="PROSITE" id="PS50835"/>
    </source>
</evidence>
<dbReference type="Gene3D" id="2.60.40.10">
    <property type="entry name" value="Immunoglobulins"/>
    <property type="match status" value="3"/>
</dbReference>
<dbReference type="InterPro" id="IPR003599">
    <property type="entry name" value="Ig_sub"/>
</dbReference>
<sequence length="360" mass="39745">MSIQSTCVTVVTLLFILSYVTCQRSPTISHISPEQIKDVGGIAELECSVQYAQEYPILWVKVDRLRGSEQLPISSGSSLIVRDSRFALRHDVSSSTYTLQIKDIQESDAGLYQCQVIIDLANKLTSDVWLMVRRPPIISDNSTLGVVRSEGQNADLECYATGFPTPKISWRRENNAILPTGGSVYRGNILKIPAIHKEDRGTYYCVADNGVGKGTSRRISVDVEFPPVITIQRSHLGQALGFDMDLECHVEAYPLPAIVWIKDEVQLSSNQHYSISQAGVGTDFTDARIRILSVERRQYGRYMCKAVNKLGQSEAYIDLYETSNPVCPPACGNSRHGDATSIASSTLLLIASVAFASCNW</sequence>
<dbReference type="InterPro" id="IPR051170">
    <property type="entry name" value="Neural/epithelial_adhesion"/>
</dbReference>
<keyword evidence="7" id="KW-0325">Glycoprotein</keyword>
<dbReference type="KEGG" id="btab:109036046"/>
<keyword evidence="8" id="KW-0393">Immunoglobulin domain</keyword>
<dbReference type="GO" id="GO:0043005">
    <property type="term" value="C:neuron projection"/>
    <property type="evidence" value="ECO:0007669"/>
    <property type="project" value="TreeGrafter"/>
</dbReference>
<dbReference type="Pfam" id="PF07679">
    <property type="entry name" value="I-set"/>
    <property type="match status" value="1"/>
</dbReference>
<feature type="chain" id="PRO_5040474238" description="Ig-like domain-containing protein" evidence="9">
    <location>
        <begin position="23"/>
        <end position="360"/>
    </location>
</feature>
<dbReference type="InterPro" id="IPR036179">
    <property type="entry name" value="Ig-like_dom_sf"/>
</dbReference>
<dbReference type="Pfam" id="PF07686">
    <property type="entry name" value="V-set"/>
    <property type="match status" value="1"/>
</dbReference>
<feature type="domain" description="Ig-like" evidence="10">
    <location>
        <begin position="135"/>
        <end position="220"/>
    </location>
</feature>
<dbReference type="InterPro" id="IPR013098">
    <property type="entry name" value="Ig_I-set"/>
</dbReference>
<dbReference type="SMART" id="SM00408">
    <property type="entry name" value="IGc2"/>
    <property type="match status" value="3"/>
</dbReference>
<proteinExistence type="predicted"/>